<name>A0ABT0TS08_9HELI</name>
<dbReference type="Pfam" id="PF01205">
    <property type="entry name" value="Impact_N"/>
    <property type="match status" value="1"/>
</dbReference>
<dbReference type="InterPro" id="IPR036956">
    <property type="entry name" value="Impact_N_sf"/>
</dbReference>
<dbReference type="EMBL" id="JAMOKX010000001">
    <property type="protein sequence ID" value="MCL9818691.1"/>
    <property type="molecule type" value="Genomic_DNA"/>
</dbReference>
<comment type="similarity">
    <text evidence="1">Belongs to the IMPACT family.</text>
</comment>
<dbReference type="InterPro" id="IPR023582">
    <property type="entry name" value="Impact"/>
</dbReference>
<gene>
    <name evidence="3" type="ORF">NCR95_00635</name>
</gene>
<comment type="caution">
    <text evidence="3">The sequence shown here is derived from an EMBL/GenBank/DDBJ whole genome shotgun (WGS) entry which is preliminary data.</text>
</comment>
<evidence type="ECO:0000259" key="2">
    <source>
        <dbReference type="Pfam" id="PF01205"/>
    </source>
</evidence>
<proteinExistence type="inferred from homology"/>
<protein>
    <submittedName>
        <fullName evidence="3">YigZ family protein</fullName>
    </submittedName>
</protein>
<feature type="domain" description="Impact N-terminal" evidence="2">
    <location>
        <begin position="17"/>
        <end position="121"/>
    </location>
</feature>
<dbReference type="InterPro" id="IPR001498">
    <property type="entry name" value="Impact_N"/>
</dbReference>
<evidence type="ECO:0000313" key="4">
    <source>
        <dbReference type="Proteomes" id="UP001057522"/>
    </source>
</evidence>
<dbReference type="PANTHER" id="PTHR16301">
    <property type="entry name" value="IMPACT-RELATED"/>
    <property type="match status" value="1"/>
</dbReference>
<evidence type="ECO:0000256" key="1">
    <source>
        <dbReference type="ARBA" id="ARBA00007665"/>
    </source>
</evidence>
<dbReference type="Gene3D" id="3.30.230.30">
    <property type="entry name" value="Impact, N-terminal domain"/>
    <property type="match status" value="1"/>
</dbReference>
<evidence type="ECO:0000313" key="3">
    <source>
        <dbReference type="EMBL" id="MCL9818691.1"/>
    </source>
</evidence>
<dbReference type="PANTHER" id="PTHR16301:SF20">
    <property type="entry name" value="IMPACT FAMILY MEMBER YIGZ"/>
    <property type="match status" value="1"/>
</dbReference>
<organism evidence="3 4">
    <name type="scientific">Helicobacter colisuis</name>
    <dbReference type="NCBI Taxonomy" id="2949739"/>
    <lineage>
        <taxon>Bacteria</taxon>
        <taxon>Pseudomonadati</taxon>
        <taxon>Campylobacterota</taxon>
        <taxon>Epsilonproteobacteria</taxon>
        <taxon>Campylobacterales</taxon>
        <taxon>Helicobacteraceae</taxon>
        <taxon>Helicobacter</taxon>
    </lineage>
</organism>
<accession>A0ABT0TS08</accession>
<keyword evidence="4" id="KW-1185">Reference proteome</keyword>
<dbReference type="InterPro" id="IPR020568">
    <property type="entry name" value="Ribosomal_Su5_D2-typ_SF"/>
</dbReference>
<sequence length="195" mass="21854">MDLYYPTEVAQSIFEAKGSQFLSFLIPIECFEEFLNEARVKHTKAVHFVTASRYFNAQSQIVESFSDDGEPKGTSGMPTLKVLRGYDLIECALLSVRYFGGTLLGTGGLVRAYTQGAKGAILQAQEQNLLKAYIPQSKETLFVSFSLLAQVEYLAKKMEVKILKKEFLDKGVKLDIQAHKDYLSAFVLKVKSLNF</sequence>
<dbReference type="Proteomes" id="UP001057522">
    <property type="component" value="Unassembled WGS sequence"/>
</dbReference>
<dbReference type="RefSeq" id="WP_250603210.1">
    <property type="nucleotide sequence ID" value="NZ_JAMOKX010000001.1"/>
</dbReference>
<dbReference type="SUPFAM" id="SSF54211">
    <property type="entry name" value="Ribosomal protein S5 domain 2-like"/>
    <property type="match status" value="1"/>
</dbReference>
<reference evidence="3" key="1">
    <citation type="submission" date="2022-06" db="EMBL/GenBank/DDBJ databases">
        <title>Helicobacter colisuis sp. nov.</title>
        <authorList>
            <person name="Papic B."/>
            <person name="Gruntar I."/>
        </authorList>
    </citation>
    <scope>NUCLEOTIDE SEQUENCE</scope>
    <source>
        <strain evidence="3">11154-15</strain>
    </source>
</reference>